<evidence type="ECO:0000313" key="3">
    <source>
        <dbReference type="EMBL" id="GGI57856.1"/>
    </source>
</evidence>
<dbReference type="RefSeq" id="WP_188374780.1">
    <property type="nucleotide sequence ID" value="NZ_BMDQ01000003.1"/>
</dbReference>
<sequence>MQTVKYRLIELFIIFVLVPTSFAIDYSPIIKLIIGVLGFVYILYVLLRVEQIKFEVTKGLNWTRFWKVTFIKLIAIAIITTLYMWLVDASNLYVVIRTKPMLWGFILFVYSLFSVYPQELIYRTFFFERYQSLFQSRTLFIIINAALFSLAHIFFKNTLVMFLTFIGGILFALTYMKTKSTVLVSIEHAIYGCWLFTVGMGNMLGFPS</sequence>
<keyword evidence="1" id="KW-0812">Transmembrane</keyword>
<feature type="transmembrane region" description="Helical" evidence="1">
    <location>
        <begin position="134"/>
        <end position="153"/>
    </location>
</feature>
<dbReference type="EMBL" id="BMDQ01000003">
    <property type="protein sequence ID" value="GGI57856.1"/>
    <property type="molecule type" value="Genomic_DNA"/>
</dbReference>
<name>A0ABQ2C0W3_9FLAO</name>
<feature type="transmembrane region" description="Helical" evidence="1">
    <location>
        <begin position="30"/>
        <end position="47"/>
    </location>
</feature>
<protein>
    <recommendedName>
        <fullName evidence="2">CAAX prenyl protease 2/Lysostaphin resistance protein A-like domain-containing protein</fullName>
    </recommendedName>
</protein>
<keyword evidence="1" id="KW-1133">Transmembrane helix</keyword>
<evidence type="ECO:0000313" key="4">
    <source>
        <dbReference type="Proteomes" id="UP000624701"/>
    </source>
</evidence>
<feature type="domain" description="CAAX prenyl protease 2/Lysostaphin resistance protein A-like" evidence="2">
    <location>
        <begin position="105"/>
        <end position="191"/>
    </location>
</feature>
<reference evidence="4" key="1">
    <citation type="journal article" date="2019" name="Int. J. Syst. Evol. Microbiol.">
        <title>The Global Catalogue of Microorganisms (GCM) 10K type strain sequencing project: providing services to taxonomists for standard genome sequencing and annotation.</title>
        <authorList>
            <consortium name="The Broad Institute Genomics Platform"/>
            <consortium name="The Broad Institute Genome Sequencing Center for Infectious Disease"/>
            <person name="Wu L."/>
            <person name="Ma J."/>
        </authorList>
    </citation>
    <scope>NUCLEOTIDE SEQUENCE [LARGE SCALE GENOMIC DNA]</scope>
    <source>
        <strain evidence="4">CCM 8681</strain>
    </source>
</reference>
<proteinExistence type="predicted"/>
<organism evidence="3 4">
    <name type="scientific">Winogradskyella haliclonae</name>
    <dbReference type="NCBI Taxonomy" id="2048558"/>
    <lineage>
        <taxon>Bacteria</taxon>
        <taxon>Pseudomonadati</taxon>
        <taxon>Bacteroidota</taxon>
        <taxon>Flavobacteriia</taxon>
        <taxon>Flavobacteriales</taxon>
        <taxon>Flavobacteriaceae</taxon>
        <taxon>Winogradskyella</taxon>
    </lineage>
</organism>
<dbReference type="InterPro" id="IPR003675">
    <property type="entry name" value="Rce1/LyrA-like_dom"/>
</dbReference>
<evidence type="ECO:0000259" key="2">
    <source>
        <dbReference type="Pfam" id="PF02517"/>
    </source>
</evidence>
<feature type="transmembrane region" description="Helical" evidence="1">
    <location>
        <begin position="7"/>
        <end position="24"/>
    </location>
</feature>
<feature type="transmembrane region" description="Helical" evidence="1">
    <location>
        <begin position="68"/>
        <end position="86"/>
    </location>
</feature>
<comment type="caution">
    <text evidence="3">The sequence shown here is derived from an EMBL/GenBank/DDBJ whole genome shotgun (WGS) entry which is preliminary data.</text>
</comment>
<feature type="transmembrane region" description="Helical" evidence="1">
    <location>
        <begin position="188"/>
        <end position="206"/>
    </location>
</feature>
<evidence type="ECO:0000256" key="1">
    <source>
        <dbReference type="SAM" id="Phobius"/>
    </source>
</evidence>
<dbReference type="Pfam" id="PF02517">
    <property type="entry name" value="Rce1-like"/>
    <property type="match status" value="1"/>
</dbReference>
<feature type="transmembrane region" description="Helical" evidence="1">
    <location>
        <begin position="159"/>
        <end position="176"/>
    </location>
</feature>
<keyword evidence="1" id="KW-0472">Membrane</keyword>
<feature type="transmembrane region" description="Helical" evidence="1">
    <location>
        <begin position="101"/>
        <end position="122"/>
    </location>
</feature>
<dbReference type="Proteomes" id="UP000624701">
    <property type="component" value="Unassembled WGS sequence"/>
</dbReference>
<accession>A0ABQ2C0W3</accession>
<keyword evidence="4" id="KW-1185">Reference proteome</keyword>
<gene>
    <name evidence="3" type="ORF">GCM10011444_21650</name>
</gene>